<evidence type="ECO:0000313" key="2">
    <source>
        <dbReference type="Proteomes" id="UP000499080"/>
    </source>
</evidence>
<accession>A0A4Y2W1V0</accession>
<comment type="caution">
    <text evidence="1">The sequence shown here is derived from an EMBL/GenBank/DDBJ whole genome shotgun (WGS) entry which is preliminary data.</text>
</comment>
<keyword evidence="2" id="KW-1185">Reference proteome</keyword>
<dbReference type="Proteomes" id="UP000499080">
    <property type="component" value="Unassembled WGS sequence"/>
</dbReference>
<sequence>MAAKLIGTRVTRGDADTYIVRCGLQKTTSHPTDTIIKQDVDLVVLLITLASPKSNIYFMKPGKGKIEAKLFSNGNCTNGVFLEEEEFKLYQVVEKSEQIIVENVTNKIESVWAKASTAIPIVTHSRVLQIIHTYHGKHTNFKKSYKRDNPVRLSKKRSKHFDKKYAQSYLTLRSANVLLLKIAHANILKKLPRNEHNFLKDQRTTRLLYIGSLDINETEKLQNIGDNADRKAHSLYLNHTQATPNAGYVDYEDEEMDCSSDISEEVDLNLDTYKLLTILSEFHVG</sequence>
<name>A0A4Y2W1V0_ARAVE</name>
<reference evidence="1 2" key="1">
    <citation type="journal article" date="2019" name="Sci. Rep.">
        <title>Orb-weaving spider Araneus ventricosus genome elucidates the spidroin gene catalogue.</title>
        <authorList>
            <person name="Kono N."/>
            <person name="Nakamura H."/>
            <person name="Ohtoshi R."/>
            <person name="Moran D.A.P."/>
            <person name="Shinohara A."/>
            <person name="Yoshida Y."/>
            <person name="Fujiwara M."/>
            <person name="Mori M."/>
            <person name="Tomita M."/>
            <person name="Arakawa K."/>
        </authorList>
    </citation>
    <scope>NUCLEOTIDE SEQUENCE [LARGE SCALE GENOMIC DNA]</scope>
</reference>
<dbReference type="EMBL" id="BGPR01053652">
    <property type="protein sequence ID" value="GBO30484.1"/>
    <property type="molecule type" value="Genomic_DNA"/>
</dbReference>
<dbReference type="AlphaFoldDB" id="A0A4Y2W1V0"/>
<protein>
    <submittedName>
        <fullName evidence="1">Uncharacterized protein</fullName>
    </submittedName>
</protein>
<proteinExistence type="predicted"/>
<evidence type="ECO:0000313" key="1">
    <source>
        <dbReference type="EMBL" id="GBO30484.1"/>
    </source>
</evidence>
<gene>
    <name evidence="1" type="ORF">AVEN_77298_1</name>
</gene>
<organism evidence="1 2">
    <name type="scientific">Araneus ventricosus</name>
    <name type="common">Orbweaver spider</name>
    <name type="synonym">Epeira ventricosa</name>
    <dbReference type="NCBI Taxonomy" id="182803"/>
    <lineage>
        <taxon>Eukaryota</taxon>
        <taxon>Metazoa</taxon>
        <taxon>Ecdysozoa</taxon>
        <taxon>Arthropoda</taxon>
        <taxon>Chelicerata</taxon>
        <taxon>Arachnida</taxon>
        <taxon>Araneae</taxon>
        <taxon>Araneomorphae</taxon>
        <taxon>Entelegynae</taxon>
        <taxon>Araneoidea</taxon>
        <taxon>Araneidae</taxon>
        <taxon>Araneus</taxon>
    </lineage>
</organism>